<accession>A0A6N8J161</accession>
<organism evidence="1 2">
    <name type="scientific">Chitinophaga oryziterrae</name>
    <dbReference type="NCBI Taxonomy" id="1031224"/>
    <lineage>
        <taxon>Bacteria</taxon>
        <taxon>Pseudomonadati</taxon>
        <taxon>Bacteroidota</taxon>
        <taxon>Chitinophagia</taxon>
        <taxon>Chitinophagales</taxon>
        <taxon>Chitinophagaceae</taxon>
        <taxon>Chitinophaga</taxon>
    </lineage>
</organism>
<reference evidence="1 2" key="1">
    <citation type="submission" date="2019-12" db="EMBL/GenBank/DDBJ databases">
        <title>The draft genomic sequence of strain Chitinophaga oryziterrae JCM 16595.</title>
        <authorList>
            <person name="Zhang X."/>
        </authorList>
    </citation>
    <scope>NUCLEOTIDE SEQUENCE [LARGE SCALE GENOMIC DNA]</scope>
    <source>
        <strain evidence="1 2">JCM 16595</strain>
    </source>
</reference>
<dbReference type="Gene3D" id="2.20.110.10">
    <property type="entry name" value="Histone H3 K4-specific methyltransferase SET7/9 N-terminal domain"/>
    <property type="match status" value="1"/>
</dbReference>
<name>A0A6N8J161_9BACT</name>
<dbReference type="InterPro" id="IPR011652">
    <property type="entry name" value="MORN_2"/>
</dbReference>
<sequence length="38" mass="4299">MGYFDNGNLSFEGTFVENEKDGIFTIYYPNGKVSTIET</sequence>
<dbReference type="AlphaFoldDB" id="A0A6N8J161"/>
<evidence type="ECO:0000313" key="2">
    <source>
        <dbReference type="Proteomes" id="UP000468388"/>
    </source>
</evidence>
<dbReference type="Proteomes" id="UP000468388">
    <property type="component" value="Unassembled WGS sequence"/>
</dbReference>
<keyword evidence="2" id="KW-1185">Reference proteome</keyword>
<dbReference type="SUPFAM" id="SSF82185">
    <property type="entry name" value="Histone H3 K4-specific methyltransferase SET7/9 N-terminal domain"/>
    <property type="match status" value="1"/>
</dbReference>
<gene>
    <name evidence="1" type="ORF">GO495_00040</name>
</gene>
<evidence type="ECO:0008006" key="3">
    <source>
        <dbReference type="Google" id="ProtNLM"/>
    </source>
</evidence>
<comment type="caution">
    <text evidence="1">The sequence shown here is derived from an EMBL/GenBank/DDBJ whole genome shotgun (WGS) entry which is preliminary data.</text>
</comment>
<protein>
    <recommendedName>
        <fullName evidence="3">Toxin-antitoxin system YwqK family antitoxin</fullName>
    </recommendedName>
</protein>
<proteinExistence type="predicted"/>
<evidence type="ECO:0000313" key="1">
    <source>
        <dbReference type="EMBL" id="MVT38955.1"/>
    </source>
</evidence>
<dbReference type="EMBL" id="WRXO01000001">
    <property type="protein sequence ID" value="MVT38955.1"/>
    <property type="molecule type" value="Genomic_DNA"/>
</dbReference>
<dbReference type="Pfam" id="PF07661">
    <property type="entry name" value="MORN_2"/>
    <property type="match status" value="2"/>
</dbReference>